<dbReference type="InterPro" id="IPR036556">
    <property type="entry name" value="PAD_central_sf"/>
</dbReference>
<dbReference type="SUPFAM" id="SSF55909">
    <property type="entry name" value="Pentein"/>
    <property type="match status" value="1"/>
</dbReference>
<dbReference type="KEGG" id="llu:AKJ09_00897"/>
<feature type="compositionally biased region" description="Low complexity" evidence="1">
    <location>
        <begin position="55"/>
        <end position="83"/>
    </location>
</feature>
<feature type="region of interest" description="Disordered" evidence="1">
    <location>
        <begin position="1"/>
        <end position="22"/>
    </location>
</feature>
<dbReference type="OrthoDB" id="249764at2"/>
<feature type="domain" description="Protein-arginine deiminase C-terminal" evidence="2">
    <location>
        <begin position="259"/>
        <end position="649"/>
    </location>
</feature>
<dbReference type="Gene3D" id="2.60.40.1700">
    <property type="entry name" value="Protein-arginine deiminase, central domain"/>
    <property type="match status" value="1"/>
</dbReference>
<gene>
    <name evidence="3" type="ORF">AKJ09_00897</name>
</gene>
<keyword evidence="4" id="KW-1185">Reference proteome</keyword>
<feature type="compositionally biased region" description="Basic and acidic residues" evidence="1">
    <location>
        <begin position="97"/>
        <end position="108"/>
    </location>
</feature>
<evidence type="ECO:0000256" key="1">
    <source>
        <dbReference type="SAM" id="MobiDB-lite"/>
    </source>
</evidence>
<sequence>MRGRALARAAPLMTPDKHPTKRFVRSRGLPCAALASVLAVSACGGSSESPGAPLTESPAGSSTEPSGTPGSSGSKPGSPGTPGDTKDPGKSTPPSDVDLRADTNRDGTIDFDDATDDDAEDAWDEKHGAVFLANIDDDQGKCTATGNDVDLPKCNDAADDIVNGDDDALDLARLKTRPFASAPDGTMGTITVSAPERVRLFRVKDGAFTVLASGDALTTADVRAGIELAIEGRDIVRDTKVWDGFVDVTFTVDRNGTKETDKVRMRVSPLMTYHHLLPTETTYVTALNIASSIATRNDLAAAATAAGVPAPKNVTSTQDQWTQDFFETAFMSMPGPGGEQHAMRVNIRSANEFQPNSSTNPLRSAGKLVFALRGKDNAAIQQYDPSRQGQNDTLNSFGNLETVPPYTNGGKSYPLGRILRGSIASYHPDQTFLTMMESQSVQTPIYIDTSWLLVGHVDETLSFVKAPNARGWVVLANDPTLAKTMLQQQVQAGHGNEPMFVGKSWDGRTSAQVTISEVLADTEVMQASAEAATEVAGQLAILKSEIGLTEDEIIRIPYLHMPYSQGSIAYQPGMVNGLYISPTHFVAPDPHGPVIGGQDIFKAAMETKLAPLGITVHWAEDWDLYHANMGEVHCGTNATRQIPEAKWWESGR</sequence>
<evidence type="ECO:0000313" key="3">
    <source>
        <dbReference type="EMBL" id="AKU94233.1"/>
    </source>
</evidence>
<dbReference type="PANTHER" id="PTHR10837:SF8">
    <property type="entry name" value="PROTEIN-ARGININE DEIMINASE"/>
    <property type="match status" value="1"/>
</dbReference>
<evidence type="ECO:0000259" key="2">
    <source>
        <dbReference type="Pfam" id="PF03068"/>
    </source>
</evidence>
<dbReference type="Proteomes" id="UP000064967">
    <property type="component" value="Chromosome"/>
</dbReference>
<dbReference type="InterPro" id="IPR013530">
    <property type="entry name" value="PAD_C"/>
</dbReference>
<evidence type="ECO:0000313" key="4">
    <source>
        <dbReference type="Proteomes" id="UP000064967"/>
    </source>
</evidence>
<dbReference type="GO" id="GO:0004668">
    <property type="term" value="F:protein-arginine deiminase activity"/>
    <property type="evidence" value="ECO:0007669"/>
    <property type="project" value="InterPro"/>
</dbReference>
<accession>A0A0K1PL29</accession>
<dbReference type="Pfam" id="PF03068">
    <property type="entry name" value="PAD"/>
    <property type="match status" value="1"/>
</dbReference>
<dbReference type="SUPFAM" id="SSF110083">
    <property type="entry name" value="Peptidylarginine deiminase Pad4, middle domain"/>
    <property type="match status" value="1"/>
</dbReference>
<dbReference type="PANTHER" id="PTHR10837">
    <property type="entry name" value="PEPTIDYLARGININE DEIMINASE"/>
    <property type="match status" value="1"/>
</dbReference>
<dbReference type="GO" id="GO:0005737">
    <property type="term" value="C:cytoplasm"/>
    <property type="evidence" value="ECO:0007669"/>
    <property type="project" value="InterPro"/>
</dbReference>
<dbReference type="InterPro" id="IPR004303">
    <property type="entry name" value="PAD"/>
</dbReference>
<organism evidence="3 4">
    <name type="scientific">Labilithrix luteola</name>
    <dbReference type="NCBI Taxonomy" id="1391654"/>
    <lineage>
        <taxon>Bacteria</taxon>
        <taxon>Pseudomonadati</taxon>
        <taxon>Myxococcota</taxon>
        <taxon>Polyangia</taxon>
        <taxon>Polyangiales</taxon>
        <taxon>Labilitrichaceae</taxon>
        <taxon>Labilithrix</taxon>
    </lineage>
</organism>
<dbReference type="EMBL" id="CP012333">
    <property type="protein sequence ID" value="AKU94233.1"/>
    <property type="molecule type" value="Genomic_DNA"/>
</dbReference>
<feature type="region of interest" description="Disordered" evidence="1">
    <location>
        <begin position="42"/>
        <end position="119"/>
    </location>
</feature>
<dbReference type="Gene3D" id="3.75.10.10">
    <property type="entry name" value="L-arginine/glycine Amidinotransferase, Chain A"/>
    <property type="match status" value="1"/>
</dbReference>
<feature type="compositionally biased region" description="Acidic residues" evidence="1">
    <location>
        <begin position="109"/>
        <end position="119"/>
    </location>
</feature>
<protein>
    <submittedName>
        <fullName evidence="3">Protein-arginine deiminase type III</fullName>
    </submittedName>
</protein>
<reference evidence="3 4" key="1">
    <citation type="submission" date="2015-08" db="EMBL/GenBank/DDBJ databases">
        <authorList>
            <person name="Babu N.S."/>
            <person name="Beckwith C.J."/>
            <person name="Beseler K.G."/>
            <person name="Brison A."/>
            <person name="Carone J.V."/>
            <person name="Caskin T.P."/>
            <person name="Diamond M."/>
            <person name="Durham M.E."/>
            <person name="Foxe J.M."/>
            <person name="Go M."/>
            <person name="Henderson B.A."/>
            <person name="Jones I.B."/>
            <person name="McGettigan J.A."/>
            <person name="Micheletti S.J."/>
            <person name="Nasrallah M.E."/>
            <person name="Ortiz D."/>
            <person name="Piller C.R."/>
            <person name="Privatt S.R."/>
            <person name="Schneider S.L."/>
            <person name="Sharp S."/>
            <person name="Smith T.C."/>
            <person name="Stanton J.D."/>
            <person name="Ullery H.E."/>
            <person name="Wilson R.J."/>
            <person name="Serrano M.G."/>
            <person name="Buck G."/>
            <person name="Lee V."/>
            <person name="Wang Y."/>
            <person name="Carvalho R."/>
            <person name="Voegtly L."/>
            <person name="Shi R."/>
            <person name="Duckworth R."/>
            <person name="Johnson A."/>
            <person name="Loviza R."/>
            <person name="Walstead R."/>
            <person name="Shah Z."/>
            <person name="Kiflezghi M."/>
            <person name="Wade K."/>
            <person name="Ball S.L."/>
            <person name="Bradley K.W."/>
            <person name="Asai D.J."/>
            <person name="Bowman C.A."/>
            <person name="Russell D.A."/>
            <person name="Pope W.H."/>
            <person name="Jacobs-Sera D."/>
            <person name="Hendrix R.W."/>
            <person name="Hatfull G.F."/>
        </authorList>
    </citation>
    <scope>NUCLEOTIDE SEQUENCE [LARGE SCALE GENOMIC DNA]</scope>
    <source>
        <strain evidence="3 4">DSM 27648</strain>
    </source>
</reference>
<proteinExistence type="predicted"/>
<dbReference type="AlphaFoldDB" id="A0A0K1PL29"/>
<name>A0A0K1PL29_9BACT</name>
<dbReference type="GO" id="GO:0005509">
    <property type="term" value="F:calcium ion binding"/>
    <property type="evidence" value="ECO:0007669"/>
    <property type="project" value="InterPro"/>
</dbReference>
<dbReference type="STRING" id="1391654.AKJ09_00897"/>